<dbReference type="Proteomes" id="UP000466632">
    <property type="component" value="Chromosome"/>
</dbReference>
<dbReference type="PROSITE" id="PS51186">
    <property type="entry name" value="GNAT"/>
    <property type="match status" value="1"/>
</dbReference>
<name>A0A7I7NTZ1_9MYCO</name>
<evidence type="ECO:0000259" key="1">
    <source>
        <dbReference type="PROSITE" id="PS51186"/>
    </source>
</evidence>
<reference evidence="2 3" key="1">
    <citation type="journal article" date="2019" name="Emerg. Microbes Infect.">
        <title>Comprehensive subspecies identification of 175 nontuberculous mycobacteria species based on 7547 genomic profiles.</title>
        <authorList>
            <person name="Matsumoto Y."/>
            <person name="Kinjo T."/>
            <person name="Motooka D."/>
            <person name="Nabeya D."/>
            <person name="Jung N."/>
            <person name="Uechi K."/>
            <person name="Horii T."/>
            <person name="Iida T."/>
            <person name="Fujita J."/>
            <person name="Nakamura S."/>
        </authorList>
    </citation>
    <scope>NUCLEOTIDE SEQUENCE [LARGE SCALE GENOMIC DNA]</scope>
    <source>
        <strain evidence="2 3">JCM 16018</strain>
    </source>
</reference>
<keyword evidence="3" id="KW-1185">Reference proteome</keyword>
<gene>
    <name evidence="2" type="ORF">MSEO_05620</name>
</gene>
<dbReference type="Pfam" id="PF13508">
    <property type="entry name" value="Acetyltransf_7"/>
    <property type="match status" value="1"/>
</dbReference>
<evidence type="ECO:0000313" key="2">
    <source>
        <dbReference type="EMBL" id="BBY00063.1"/>
    </source>
</evidence>
<keyword evidence="2" id="KW-0808">Transferase</keyword>
<evidence type="ECO:0000313" key="3">
    <source>
        <dbReference type="Proteomes" id="UP000466632"/>
    </source>
</evidence>
<dbReference type="CDD" id="cd04301">
    <property type="entry name" value="NAT_SF"/>
    <property type="match status" value="1"/>
</dbReference>
<proteinExistence type="predicted"/>
<dbReference type="InterPro" id="IPR016181">
    <property type="entry name" value="Acyl_CoA_acyltransferase"/>
</dbReference>
<dbReference type="GO" id="GO:0016747">
    <property type="term" value="F:acyltransferase activity, transferring groups other than amino-acyl groups"/>
    <property type="evidence" value="ECO:0007669"/>
    <property type="project" value="InterPro"/>
</dbReference>
<dbReference type="SUPFAM" id="SSF55729">
    <property type="entry name" value="Acyl-CoA N-acyltransferases (Nat)"/>
    <property type="match status" value="1"/>
</dbReference>
<feature type="domain" description="N-acetyltransferase" evidence="1">
    <location>
        <begin position="10"/>
        <end position="174"/>
    </location>
</feature>
<sequence>MLTGDVLGDVAIRRAGPNDFARVAEMHYPVWRRSWAGILPDATLDVLGSPRRWAILAYPRILQRRDWSMWMAESGSRTIGMTIFGPDPANPEQVELDSLYIAAEYQHHGVGGRLLATALSESPPGDVVLWCAERNAQARTFYERNDFHVDGRTLDWEPLPGVKVAHLGYRLNRRRRAGASRTVRDRG</sequence>
<dbReference type="AlphaFoldDB" id="A0A7I7NTZ1"/>
<dbReference type="Gene3D" id="3.40.630.30">
    <property type="match status" value="1"/>
</dbReference>
<dbReference type="InterPro" id="IPR000182">
    <property type="entry name" value="GNAT_dom"/>
</dbReference>
<organism evidence="2 3">
    <name type="scientific">Mycobacterium seoulense</name>
    <dbReference type="NCBI Taxonomy" id="386911"/>
    <lineage>
        <taxon>Bacteria</taxon>
        <taxon>Bacillati</taxon>
        <taxon>Actinomycetota</taxon>
        <taxon>Actinomycetes</taxon>
        <taxon>Mycobacteriales</taxon>
        <taxon>Mycobacteriaceae</taxon>
        <taxon>Mycobacterium</taxon>
    </lineage>
</organism>
<dbReference type="KEGG" id="mseo:MSEO_05620"/>
<dbReference type="EMBL" id="AP022582">
    <property type="protein sequence ID" value="BBY00063.1"/>
    <property type="molecule type" value="Genomic_DNA"/>
</dbReference>
<accession>A0A7I7NTZ1</accession>
<protein>
    <submittedName>
        <fullName evidence="2">N-acetyltransferase</fullName>
    </submittedName>
</protein>